<feature type="region of interest" description="Disordered" evidence="1">
    <location>
        <begin position="22"/>
        <end position="80"/>
    </location>
</feature>
<reference evidence="2" key="1">
    <citation type="submission" date="2022-01" db="EMBL/GenBank/DDBJ databases">
        <authorList>
            <person name="King R."/>
        </authorList>
    </citation>
    <scope>NUCLEOTIDE SEQUENCE</scope>
</reference>
<dbReference type="OrthoDB" id="10589782at2759"/>
<accession>A0A9N9T7Z1</accession>
<dbReference type="Proteomes" id="UP001153709">
    <property type="component" value="Chromosome 7"/>
</dbReference>
<name>A0A9N9T7Z1_DIABA</name>
<proteinExistence type="predicted"/>
<evidence type="ECO:0000256" key="1">
    <source>
        <dbReference type="SAM" id="MobiDB-lite"/>
    </source>
</evidence>
<evidence type="ECO:0000313" key="3">
    <source>
        <dbReference type="Proteomes" id="UP001153709"/>
    </source>
</evidence>
<dbReference type="AlphaFoldDB" id="A0A9N9T7Z1"/>
<feature type="compositionally biased region" description="Basic residues" evidence="1">
    <location>
        <begin position="56"/>
        <end position="69"/>
    </location>
</feature>
<feature type="compositionally biased region" description="Low complexity" evidence="1">
    <location>
        <begin position="42"/>
        <end position="55"/>
    </location>
</feature>
<dbReference type="EMBL" id="OU898282">
    <property type="protein sequence ID" value="CAG9837705.1"/>
    <property type="molecule type" value="Genomic_DNA"/>
</dbReference>
<protein>
    <submittedName>
        <fullName evidence="2">Uncharacterized protein</fullName>
    </submittedName>
</protein>
<sequence>MPGKTTQTSSSRKLGKICTACNREEPDTCGPTKQFITKRKSAASSKPTKPTASKKTSTKKPVSPKKTSKKSASVAKTVPKLKKTVARKKTPCDMGKCGDYSSDCSSHSSDCSCSSCCSSDGSTSEYECYNGKCKKC</sequence>
<organism evidence="2 3">
    <name type="scientific">Diabrotica balteata</name>
    <name type="common">Banded cucumber beetle</name>
    <dbReference type="NCBI Taxonomy" id="107213"/>
    <lineage>
        <taxon>Eukaryota</taxon>
        <taxon>Metazoa</taxon>
        <taxon>Ecdysozoa</taxon>
        <taxon>Arthropoda</taxon>
        <taxon>Hexapoda</taxon>
        <taxon>Insecta</taxon>
        <taxon>Pterygota</taxon>
        <taxon>Neoptera</taxon>
        <taxon>Endopterygota</taxon>
        <taxon>Coleoptera</taxon>
        <taxon>Polyphaga</taxon>
        <taxon>Cucujiformia</taxon>
        <taxon>Chrysomeloidea</taxon>
        <taxon>Chrysomelidae</taxon>
        <taxon>Galerucinae</taxon>
        <taxon>Diabroticina</taxon>
        <taxon>Diabroticites</taxon>
        <taxon>Diabrotica</taxon>
    </lineage>
</organism>
<gene>
    <name evidence="2" type="ORF">DIABBA_LOCUS10666</name>
</gene>
<keyword evidence="3" id="KW-1185">Reference proteome</keyword>
<evidence type="ECO:0000313" key="2">
    <source>
        <dbReference type="EMBL" id="CAG9837705.1"/>
    </source>
</evidence>